<dbReference type="InterPro" id="IPR011701">
    <property type="entry name" value="MFS"/>
</dbReference>
<protein>
    <recommendedName>
        <fullName evidence="5">Monocarboxylate transporter</fullName>
    </recommendedName>
</protein>
<dbReference type="Pfam" id="PF07690">
    <property type="entry name" value="MFS_1"/>
    <property type="match status" value="1"/>
</dbReference>
<dbReference type="Proteomes" id="UP000821853">
    <property type="component" value="Unassembled WGS sequence"/>
</dbReference>
<dbReference type="OrthoDB" id="6435476at2759"/>
<dbReference type="VEuPathDB" id="VectorBase:HLOH_052777"/>
<organism evidence="3 4">
    <name type="scientific">Haemaphysalis longicornis</name>
    <name type="common">Bush tick</name>
    <dbReference type="NCBI Taxonomy" id="44386"/>
    <lineage>
        <taxon>Eukaryota</taxon>
        <taxon>Metazoa</taxon>
        <taxon>Ecdysozoa</taxon>
        <taxon>Arthropoda</taxon>
        <taxon>Chelicerata</taxon>
        <taxon>Arachnida</taxon>
        <taxon>Acari</taxon>
        <taxon>Parasitiformes</taxon>
        <taxon>Ixodida</taxon>
        <taxon>Ixodoidea</taxon>
        <taxon>Ixodidae</taxon>
        <taxon>Haemaphysalinae</taxon>
        <taxon>Haemaphysalis</taxon>
    </lineage>
</organism>
<dbReference type="PANTHER" id="PTHR11360:SF303">
    <property type="entry name" value="MAJOR FACILITATOR SUPERFAMILY (MFS) PROFILE DOMAIN-CONTAINING PROTEIN"/>
    <property type="match status" value="1"/>
</dbReference>
<dbReference type="InterPro" id="IPR050327">
    <property type="entry name" value="Proton-linked_MCT"/>
</dbReference>
<evidence type="ECO:0008006" key="5">
    <source>
        <dbReference type="Google" id="ProtNLM"/>
    </source>
</evidence>
<gene>
    <name evidence="3" type="ORF">HPB48_013039</name>
</gene>
<feature type="compositionally biased region" description="Polar residues" evidence="1">
    <location>
        <begin position="40"/>
        <end position="50"/>
    </location>
</feature>
<feature type="transmembrane region" description="Helical" evidence="2">
    <location>
        <begin position="202"/>
        <end position="224"/>
    </location>
</feature>
<feature type="transmembrane region" description="Helical" evidence="2">
    <location>
        <begin position="178"/>
        <end position="196"/>
    </location>
</feature>
<proteinExistence type="predicted"/>
<evidence type="ECO:0000313" key="4">
    <source>
        <dbReference type="Proteomes" id="UP000821853"/>
    </source>
</evidence>
<name>A0A9J6GS16_HAELO</name>
<sequence length="262" mass="27964">MLRSPRPINWPACRWCSNVKERQKITTALPEVRAEEPASRSLSNTFPQSSKYEERGAAARLGALEDVRTGKVASELSTRPEPQSSRSDDISQEMLGNNKAVLLQTVSLLGEPSFYVLLVAALAADFTFPVLGSTIADYGRDKGMKSEEAEHIITLLSAGGVCGHVIIPFIGDKLQCERSVLAALACALIGLCFLITPHVGSFASMGAVTFVGGVQFGYLVTIKLVLIADYLGVRRLALSSGLMGAASLPLIFAEPSILGELP</sequence>
<comment type="caution">
    <text evidence="3">The sequence shown here is derived from an EMBL/GenBank/DDBJ whole genome shotgun (WGS) entry which is preliminary data.</text>
</comment>
<dbReference type="Gene3D" id="1.20.1250.20">
    <property type="entry name" value="MFS general substrate transporter like domains"/>
    <property type="match status" value="1"/>
</dbReference>
<evidence type="ECO:0000256" key="1">
    <source>
        <dbReference type="SAM" id="MobiDB-lite"/>
    </source>
</evidence>
<feature type="compositionally biased region" description="Polar residues" evidence="1">
    <location>
        <begin position="75"/>
        <end position="85"/>
    </location>
</feature>
<dbReference type="GO" id="GO:0008028">
    <property type="term" value="F:monocarboxylic acid transmembrane transporter activity"/>
    <property type="evidence" value="ECO:0007669"/>
    <property type="project" value="TreeGrafter"/>
</dbReference>
<feature type="region of interest" description="Disordered" evidence="1">
    <location>
        <begin position="70"/>
        <end position="91"/>
    </location>
</feature>
<feature type="transmembrane region" description="Helical" evidence="2">
    <location>
        <begin position="152"/>
        <end position="171"/>
    </location>
</feature>
<keyword evidence="2" id="KW-0812">Transmembrane</keyword>
<keyword evidence="2" id="KW-0472">Membrane</keyword>
<dbReference type="AlphaFoldDB" id="A0A9J6GS16"/>
<accession>A0A9J6GS16</accession>
<dbReference type="InterPro" id="IPR036259">
    <property type="entry name" value="MFS_trans_sf"/>
</dbReference>
<feature type="region of interest" description="Disordered" evidence="1">
    <location>
        <begin position="28"/>
        <end position="53"/>
    </location>
</feature>
<evidence type="ECO:0000256" key="2">
    <source>
        <dbReference type="SAM" id="Phobius"/>
    </source>
</evidence>
<dbReference type="PANTHER" id="PTHR11360">
    <property type="entry name" value="MONOCARBOXYLATE TRANSPORTER"/>
    <property type="match status" value="1"/>
</dbReference>
<feature type="transmembrane region" description="Helical" evidence="2">
    <location>
        <begin position="114"/>
        <end position="132"/>
    </location>
</feature>
<dbReference type="EMBL" id="JABSTR010000008">
    <property type="protein sequence ID" value="KAH9377528.1"/>
    <property type="molecule type" value="Genomic_DNA"/>
</dbReference>
<feature type="transmembrane region" description="Helical" evidence="2">
    <location>
        <begin position="236"/>
        <end position="253"/>
    </location>
</feature>
<evidence type="ECO:0000313" key="3">
    <source>
        <dbReference type="EMBL" id="KAH9377528.1"/>
    </source>
</evidence>
<dbReference type="SUPFAM" id="SSF103473">
    <property type="entry name" value="MFS general substrate transporter"/>
    <property type="match status" value="1"/>
</dbReference>
<keyword evidence="4" id="KW-1185">Reference proteome</keyword>
<reference evidence="3 4" key="1">
    <citation type="journal article" date="2020" name="Cell">
        <title>Large-Scale Comparative Analyses of Tick Genomes Elucidate Their Genetic Diversity and Vector Capacities.</title>
        <authorList>
            <consortium name="Tick Genome and Microbiome Consortium (TIGMIC)"/>
            <person name="Jia N."/>
            <person name="Wang J."/>
            <person name="Shi W."/>
            <person name="Du L."/>
            <person name="Sun Y."/>
            <person name="Zhan W."/>
            <person name="Jiang J.F."/>
            <person name="Wang Q."/>
            <person name="Zhang B."/>
            <person name="Ji P."/>
            <person name="Bell-Sakyi L."/>
            <person name="Cui X.M."/>
            <person name="Yuan T.T."/>
            <person name="Jiang B.G."/>
            <person name="Yang W.F."/>
            <person name="Lam T.T."/>
            <person name="Chang Q.C."/>
            <person name="Ding S.J."/>
            <person name="Wang X.J."/>
            <person name="Zhu J.G."/>
            <person name="Ruan X.D."/>
            <person name="Zhao L."/>
            <person name="Wei J.T."/>
            <person name="Ye R.Z."/>
            <person name="Que T.C."/>
            <person name="Du C.H."/>
            <person name="Zhou Y.H."/>
            <person name="Cheng J.X."/>
            <person name="Dai P.F."/>
            <person name="Guo W.B."/>
            <person name="Han X.H."/>
            <person name="Huang E.J."/>
            <person name="Li L.F."/>
            <person name="Wei W."/>
            <person name="Gao Y.C."/>
            <person name="Liu J.Z."/>
            <person name="Shao H.Z."/>
            <person name="Wang X."/>
            <person name="Wang C.C."/>
            <person name="Yang T.C."/>
            <person name="Huo Q.B."/>
            <person name="Li W."/>
            <person name="Chen H.Y."/>
            <person name="Chen S.E."/>
            <person name="Zhou L.G."/>
            <person name="Ni X.B."/>
            <person name="Tian J.H."/>
            <person name="Sheng Y."/>
            <person name="Liu T."/>
            <person name="Pan Y.S."/>
            <person name="Xia L.Y."/>
            <person name="Li J."/>
            <person name="Zhao F."/>
            <person name="Cao W.C."/>
        </authorList>
    </citation>
    <scope>NUCLEOTIDE SEQUENCE [LARGE SCALE GENOMIC DNA]</scope>
    <source>
        <strain evidence="3">HaeL-2018</strain>
    </source>
</reference>
<keyword evidence="2" id="KW-1133">Transmembrane helix</keyword>